<dbReference type="AlphaFoldDB" id="A0A420YG79"/>
<feature type="transmembrane region" description="Helical" evidence="1">
    <location>
        <begin position="12"/>
        <end position="31"/>
    </location>
</feature>
<keyword evidence="1" id="KW-0812">Transmembrane</keyword>
<reference evidence="2 3" key="1">
    <citation type="submission" date="2018-08" db="EMBL/GenBank/DDBJ databases">
        <title>Draft genome of the lignicolous fungus Coniochaeta pulveracea.</title>
        <authorList>
            <person name="Borstlap C.J."/>
            <person name="De Witt R.N."/>
            <person name="Botha A."/>
            <person name="Volschenk H."/>
        </authorList>
    </citation>
    <scope>NUCLEOTIDE SEQUENCE [LARGE SCALE GENOMIC DNA]</scope>
    <source>
        <strain evidence="2 3">CAB683</strain>
    </source>
</reference>
<comment type="caution">
    <text evidence="2">The sequence shown here is derived from an EMBL/GenBank/DDBJ whole genome shotgun (WGS) entry which is preliminary data.</text>
</comment>
<name>A0A420YG79_9PEZI</name>
<gene>
    <name evidence="2" type="ORF">DL546_008952</name>
</gene>
<dbReference type="STRING" id="177199.A0A420YG79"/>
<evidence type="ECO:0000313" key="2">
    <source>
        <dbReference type="EMBL" id="RKU46867.1"/>
    </source>
</evidence>
<sequence>MPVRIPAARASEVAIIGAAGVTSFAPFYMMLPGAEERLASQTVHWAPRWERNISFFRNPTEKSVQTVAPHIERAVKKFHSGGHWERAAVATHRNIQKRFPAKLAKPATEPK</sequence>
<organism evidence="2 3">
    <name type="scientific">Coniochaeta pulveracea</name>
    <dbReference type="NCBI Taxonomy" id="177199"/>
    <lineage>
        <taxon>Eukaryota</taxon>
        <taxon>Fungi</taxon>
        <taxon>Dikarya</taxon>
        <taxon>Ascomycota</taxon>
        <taxon>Pezizomycotina</taxon>
        <taxon>Sordariomycetes</taxon>
        <taxon>Sordariomycetidae</taxon>
        <taxon>Coniochaetales</taxon>
        <taxon>Coniochaetaceae</taxon>
        <taxon>Coniochaeta</taxon>
    </lineage>
</organism>
<dbReference type="Proteomes" id="UP000275385">
    <property type="component" value="Unassembled WGS sequence"/>
</dbReference>
<proteinExistence type="predicted"/>
<keyword evidence="3" id="KW-1185">Reference proteome</keyword>
<keyword evidence="1" id="KW-1133">Transmembrane helix</keyword>
<keyword evidence="1" id="KW-0472">Membrane</keyword>
<evidence type="ECO:0000256" key="1">
    <source>
        <dbReference type="SAM" id="Phobius"/>
    </source>
</evidence>
<dbReference type="EMBL" id="QVQW01000012">
    <property type="protein sequence ID" value="RKU46867.1"/>
    <property type="molecule type" value="Genomic_DNA"/>
</dbReference>
<evidence type="ECO:0000313" key="3">
    <source>
        <dbReference type="Proteomes" id="UP000275385"/>
    </source>
</evidence>
<dbReference type="OrthoDB" id="5194807at2759"/>
<protein>
    <submittedName>
        <fullName evidence="2">Uncharacterized protein</fullName>
    </submittedName>
</protein>
<accession>A0A420YG79</accession>